<protein>
    <submittedName>
        <fullName evidence="1">Uncharacterized protein</fullName>
    </submittedName>
</protein>
<sequence length="114" mass="13339">MASSFSPKSTVILLIQHRRYRFWREKLKTDKENKQRSALHHHQRTMVVVVVKPYHQRNSHLYSSVSHHQTMLIPQTSVRPPKIPQATTALNPHHCTTITTEIFINIMDVILIPI</sequence>
<evidence type="ECO:0000313" key="2">
    <source>
        <dbReference type="Proteomes" id="UP001157418"/>
    </source>
</evidence>
<name>A0AAU9NND9_9ASTR</name>
<dbReference type="Proteomes" id="UP001157418">
    <property type="component" value="Unassembled WGS sequence"/>
</dbReference>
<accession>A0AAU9NND9</accession>
<dbReference type="EMBL" id="CAKMRJ010004501">
    <property type="protein sequence ID" value="CAH1439155.1"/>
    <property type="molecule type" value="Genomic_DNA"/>
</dbReference>
<evidence type="ECO:0000313" key="1">
    <source>
        <dbReference type="EMBL" id="CAH1439155.1"/>
    </source>
</evidence>
<comment type="caution">
    <text evidence="1">The sequence shown here is derived from an EMBL/GenBank/DDBJ whole genome shotgun (WGS) entry which is preliminary data.</text>
</comment>
<keyword evidence="2" id="KW-1185">Reference proteome</keyword>
<proteinExistence type="predicted"/>
<dbReference type="AlphaFoldDB" id="A0AAU9NND9"/>
<organism evidence="1 2">
    <name type="scientific">Lactuca virosa</name>
    <dbReference type="NCBI Taxonomy" id="75947"/>
    <lineage>
        <taxon>Eukaryota</taxon>
        <taxon>Viridiplantae</taxon>
        <taxon>Streptophyta</taxon>
        <taxon>Embryophyta</taxon>
        <taxon>Tracheophyta</taxon>
        <taxon>Spermatophyta</taxon>
        <taxon>Magnoliopsida</taxon>
        <taxon>eudicotyledons</taxon>
        <taxon>Gunneridae</taxon>
        <taxon>Pentapetalae</taxon>
        <taxon>asterids</taxon>
        <taxon>campanulids</taxon>
        <taxon>Asterales</taxon>
        <taxon>Asteraceae</taxon>
        <taxon>Cichorioideae</taxon>
        <taxon>Cichorieae</taxon>
        <taxon>Lactucinae</taxon>
        <taxon>Lactuca</taxon>
    </lineage>
</organism>
<reference evidence="1 2" key="1">
    <citation type="submission" date="2022-01" db="EMBL/GenBank/DDBJ databases">
        <authorList>
            <person name="Xiong W."/>
            <person name="Schranz E."/>
        </authorList>
    </citation>
    <scope>NUCLEOTIDE SEQUENCE [LARGE SCALE GENOMIC DNA]</scope>
</reference>
<gene>
    <name evidence="1" type="ORF">LVIROSA_LOCUS25370</name>
</gene>